<protein>
    <submittedName>
        <fullName evidence="1">Uncharacterized protein</fullName>
    </submittedName>
</protein>
<evidence type="ECO:0000313" key="2">
    <source>
        <dbReference type="Proteomes" id="UP000799764"/>
    </source>
</evidence>
<accession>A0A9P4P946</accession>
<proteinExistence type="predicted"/>
<name>A0A9P4P946_9PLEO</name>
<dbReference type="Proteomes" id="UP000799764">
    <property type="component" value="Unassembled WGS sequence"/>
</dbReference>
<evidence type="ECO:0000313" key="1">
    <source>
        <dbReference type="EMBL" id="KAF2439512.1"/>
    </source>
</evidence>
<organism evidence="1 2">
    <name type="scientific">Karstenula rhodostoma CBS 690.94</name>
    <dbReference type="NCBI Taxonomy" id="1392251"/>
    <lineage>
        <taxon>Eukaryota</taxon>
        <taxon>Fungi</taxon>
        <taxon>Dikarya</taxon>
        <taxon>Ascomycota</taxon>
        <taxon>Pezizomycotina</taxon>
        <taxon>Dothideomycetes</taxon>
        <taxon>Pleosporomycetidae</taxon>
        <taxon>Pleosporales</taxon>
        <taxon>Massarineae</taxon>
        <taxon>Didymosphaeriaceae</taxon>
        <taxon>Karstenula</taxon>
    </lineage>
</organism>
<comment type="caution">
    <text evidence="1">The sequence shown here is derived from an EMBL/GenBank/DDBJ whole genome shotgun (WGS) entry which is preliminary data.</text>
</comment>
<keyword evidence="2" id="KW-1185">Reference proteome</keyword>
<reference evidence="1" key="1">
    <citation type="journal article" date="2020" name="Stud. Mycol.">
        <title>101 Dothideomycetes genomes: a test case for predicting lifestyles and emergence of pathogens.</title>
        <authorList>
            <person name="Haridas S."/>
            <person name="Albert R."/>
            <person name="Binder M."/>
            <person name="Bloem J."/>
            <person name="Labutti K."/>
            <person name="Salamov A."/>
            <person name="Andreopoulos B."/>
            <person name="Baker S."/>
            <person name="Barry K."/>
            <person name="Bills G."/>
            <person name="Bluhm B."/>
            <person name="Cannon C."/>
            <person name="Castanera R."/>
            <person name="Culley D."/>
            <person name="Daum C."/>
            <person name="Ezra D."/>
            <person name="Gonzalez J."/>
            <person name="Henrissat B."/>
            <person name="Kuo A."/>
            <person name="Liang C."/>
            <person name="Lipzen A."/>
            <person name="Lutzoni F."/>
            <person name="Magnuson J."/>
            <person name="Mondo S."/>
            <person name="Nolan M."/>
            <person name="Ohm R."/>
            <person name="Pangilinan J."/>
            <person name="Park H.-J."/>
            <person name="Ramirez L."/>
            <person name="Alfaro M."/>
            <person name="Sun H."/>
            <person name="Tritt A."/>
            <person name="Yoshinaga Y."/>
            <person name="Zwiers L.-H."/>
            <person name="Turgeon B."/>
            <person name="Goodwin S."/>
            <person name="Spatafora J."/>
            <person name="Crous P."/>
            <person name="Grigoriev I."/>
        </authorList>
    </citation>
    <scope>NUCLEOTIDE SEQUENCE</scope>
    <source>
        <strain evidence="1">CBS 690.94</strain>
    </source>
</reference>
<sequence>MFRFVGICGFEHQIQNYKKLSSTYIDREAQLAMHQRLRTKDPFCEHLHLQLSSCKPSNEAHDPYKHVSLVSNRRLENLRGVVLLQEYMPLTKTKTLDTSFNPHGWIQHTVRPSLESTAGIRAKVTFSMQSQTRYHIQSVNRNKIHFYRRSVVHSALTHAHSASAGFSLITTSPSIYAPSRQDTTPLADITNPL</sequence>
<gene>
    <name evidence="1" type="ORF">P171DRAFT_490210</name>
</gene>
<dbReference type="EMBL" id="MU001509">
    <property type="protein sequence ID" value="KAF2439512.1"/>
    <property type="molecule type" value="Genomic_DNA"/>
</dbReference>
<dbReference type="AlphaFoldDB" id="A0A9P4P946"/>